<dbReference type="PANTHER" id="PTHR43647:SF4">
    <property type="entry name" value="KETOREDUCTASE (KR) DOMAIN-CONTAINING PROTEIN"/>
    <property type="match status" value="1"/>
</dbReference>
<evidence type="ECO:0000256" key="1">
    <source>
        <dbReference type="ARBA" id="ARBA00023589"/>
    </source>
</evidence>
<accession>A0AAD6HA23</accession>
<proteinExistence type="predicted"/>
<dbReference type="Gene3D" id="3.40.50.720">
    <property type="entry name" value="NAD(P)-binding Rossmann-like Domain"/>
    <property type="match status" value="1"/>
</dbReference>
<reference evidence="3" key="2">
    <citation type="submission" date="2023-01" db="EMBL/GenBank/DDBJ databases">
        <authorList>
            <person name="Petersen C."/>
        </authorList>
    </citation>
    <scope>NUCLEOTIDE SEQUENCE</scope>
    <source>
        <strain evidence="3">IBT 17514</strain>
    </source>
</reference>
<evidence type="ECO:0000256" key="2">
    <source>
        <dbReference type="ARBA" id="ARBA00023621"/>
    </source>
</evidence>
<dbReference type="InterPro" id="IPR002347">
    <property type="entry name" value="SDR_fam"/>
</dbReference>
<dbReference type="GO" id="GO:0005741">
    <property type="term" value="C:mitochondrial outer membrane"/>
    <property type="evidence" value="ECO:0007669"/>
    <property type="project" value="TreeGrafter"/>
</dbReference>
<dbReference type="GO" id="GO:0005811">
    <property type="term" value="C:lipid droplet"/>
    <property type="evidence" value="ECO:0007669"/>
    <property type="project" value="TreeGrafter"/>
</dbReference>
<dbReference type="Proteomes" id="UP001215712">
    <property type="component" value="Unassembled WGS sequence"/>
</dbReference>
<dbReference type="PANTHER" id="PTHR43647">
    <property type="entry name" value="DEHYDROGENASE"/>
    <property type="match status" value="1"/>
</dbReference>
<dbReference type="EC" id="1.1.1.270" evidence="2"/>
<dbReference type="GO" id="GO:0000253">
    <property type="term" value="F:3-beta-hydroxysteroid 3-dehydrogenase (NADP+) activity"/>
    <property type="evidence" value="ECO:0007669"/>
    <property type="project" value="UniProtKB-EC"/>
</dbReference>
<evidence type="ECO:0000313" key="4">
    <source>
        <dbReference type="Proteomes" id="UP001215712"/>
    </source>
</evidence>
<protein>
    <recommendedName>
        <fullName evidence="2">3beta-hydroxysteroid 3-dehydrogenase</fullName>
        <ecNumber evidence="2">1.1.1.270</ecNumber>
    </recommendedName>
</protein>
<comment type="caution">
    <text evidence="3">The sequence shown here is derived from an EMBL/GenBank/DDBJ whole genome shotgun (WGS) entry which is preliminary data.</text>
</comment>
<dbReference type="AlphaFoldDB" id="A0AAD6HA23"/>
<gene>
    <name evidence="3" type="ORF">N7493_011984</name>
</gene>
<organism evidence="3 4">
    <name type="scientific">Penicillium malachiteum</name>
    <dbReference type="NCBI Taxonomy" id="1324776"/>
    <lineage>
        <taxon>Eukaryota</taxon>
        <taxon>Fungi</taxon>
        <taxon>Dikarya</taxon>
        <taxon>Ascomycota</taxon>
        <taxon>Pezizomycotina</taxon>
        <taxon>Eurotiomycetes</taxon>
        <taxon>Eurotiomycetidae</taxon>
        <taxon>Eurotiales</taxon>
        <taxon>Aspergillaceae</taxon>
        <taxon>Penicillium</taxon>
    </lineage>
</organism>
<name>A0AAD6HA23_9EURO</name>
<dbReference type="InterPro" id="IPR036291">
    <property type="entry name" value="NAD(P)-bd_dom_sf"/>
</dbReference>
<dbReference type="GO" id="GO:0005789">
    <property type="term" value="C:endoplasmic reticulum membrane"/>
    <property type="evidence" value="ECO:0007669"/>
    <property type="project" value="TreeGrafter"/>
</dbReference>
<dbReference type="Pfam" id="PF00106">
    <property type="entry name" value="adh_short"/>
    <property type="match status" value="1"/>
</dbReference>
<keyword evidence="4" id="KW-1185">Reference proteome</keyword>
<dbReference type="EMBL" id="JAQJAN010000024">
    <property type="protein sequence ID" value="KAJ5700938.1"/>
    <property type="molecule type" value="Genomic_DNA"/>
</dbReference>
<sequence length="333" mass="36566">MASTILITGANGSLALPAIKHLLTNYATHHAVLTVRNASASDPNTQKLRAIISPFQNRASIRELDLSDLSSVRSFGTALATDITSGSIPPLSSIICNAYYWNLATAPDFTQDGFERTFQINHLSHALLVQQLLESFGPADTSESSPRSGRIVVFGSDAIFPGQNGLEKYPPRLPENLDDLAKPDLGLDKNDYMGHGFHRYALSKLATVTWMYALNKHLQKPENAHLKDITAVAVNPGNLSDSRALRSNTPFMLQFASRFVIRPLGPVLRRMIDPLMRTAETAGKDVIELTVDDRFKGTSGYFTLLEQGEGPPDSVDEDKQAAVWDKTVKWCSQ</sequence>
<reference evidence="3" key="1">
    <citation type="journal article" date="2023" name="IMA Fungus">
        <title>Comparative genomic study of the Penicillium genus elucidates a diverse pangenome and 15 lateral gene transfer events.</title>
        <authorList>
            <person name="Petersen C."/>
            <person name="Sorensen T."/>
            <person name="Nielsen M.R."/>
            <person name="Sondergaard T.E."/>
            <person name="Sorensen J.L."/>
            <person name="Fitzpatrick D.A."/>
            <person name="Frisvad J.C."/>
            <person name="Nielsen K.L."/>
        </authorList>
    </citation>
    <scope>NUCLEOTIDE SEQUENCE</scope>
    <source>
        <strain evidence="3">IBT 17514</strain>
    </source>
</reference>
<dbReference type="InterPro" id="IPR051593">
    <property type="entry name" value="Ergosterol_Biosynth_ERG27"/>
</dbReference>
<comment type="pathway">
    <text evidence="1">Steroid biosynthesis; zymosterol biosynthesis; zymosterol from lanosterol: step 5/6.</text>
</comment>
<evidence type="ECO:0000313" key="3">
    <source>
        <dbReference type="EMBL" id="KAJ5700938.1"/>
    </source>
</evidence>
<dbReference type="SUPFAM" id="SSF51735">
    <property type="entry name" value="NAD(P)-binding Rossmann-fold domains"/>
    <property type="match status" value="1"/>
</dbReference>